<accession>A0A248TH96</accession>
<sequence length="163" mass="17872">MRSVIVYLLGFGIFLIGCSNESSVIKVEAYKAEDIPFEEGAGRVTIAVNEPISDEVAISDGLIEVIVSAKGLKHSANYEISLEGEKNQGVVFGPKENVKITFGTMVGDTLFKPNEQGELFVSMQNPLRIVLNVKETRVVVSEDGKEILRTEPFIVSEKLPNKK</sequence>
<organism evidence="1 2">
    <name type="scientific">Cytobacillus kochii</name>
    <dbReference type="NCBI Taxonomy" id="859143"/>
    <lineage>
        <taxon>Bacteria</taxon>
        <taxon>Bacillati</taxon>
        <taxon>Bacillota</taxon>
        <taxon>Bacilli</taxon>
        <taxon>Bacillales</taxon>
        <taxon>Bacillaceae</taxon>
        <taxon>Cytobacillus</taxon>
    </lineage>
</organism>
<gene>
    <name evidence="1" type="ORF">CKF48_09575</name>
</gene>
<dbReference type="PROSITE" id="PS51257">
    <property type="entry name" value="PROKAR_LIPOPROTEIN"/>
    <property type="match status" value="1"/>
</dbReference>
<dbReference type="Proteomes" id="UP000215137">
    <property type="component" value="Chromosome"/>
</dbReference>
<dbReference type="KEGG" id="bko:CKF48_09575"/>
<evidence type="ECO:0000313" key="2">
    <source>
        <dbReference type="Proteomes" id="UP000215137"/>
    </source>
</evidence>
<name>A0A248TH96_9BACI</name>
<evidence type="ECO:0000313" key="1">
    <source>
        <dbReference type="EMBL" id="ASV67551.1"/>
    </source>
</evidence>
<keyword evidence="2" id="KW-1185">Reference proteome</keyword>
<protein>
    <submittedName>
        <fullName evidence="1">Uncharacterized protein</fullName>
    </submittedName>
</protein>
<reference evidence="1 2" key="1">
    <citation type="submission" date="2017-08" db="EMBL/GenBank/DDBJ databases">
        <title>Complete Genome Sequence of Bacillus kochii Oregon-R-modENCODE STRAIN BDGP4, isolated from Drosophila melanogaster gut.</title>
        <authorList>
            <person name="Wan K.H."/>
            <person name="Yu C."/>
            <person name="Park S."/>
            <person name="Hammonds A.S."/>
            <person name="Booth B.W."/>
            <person name="Celniker S.E."/>
        </authorList>
    </citation>
    <scope>NUCLEOTIDE SEQUENCE [LARGE SCALE GENOMIC DNA]</scope>
    <source>
        <strain evidence="1 2">BDGP4</strain>
    </source>
</reference>
<dbReference type="AlphaFoldDB" id="A0A248TH96"/>
<proteinExistence type="predicted"/>
<dbReference type="OrthoDB" id="2873050at2"/>
<dbReference type="RefSeq" id="WP_095371125.1">
    <property type="nucleotide sequence ID" value="NZ_CP022983.1"/>
</dbReference>
<dbReference type="EMBL" id="CP022983">
    <property type="protein sequence ID" value="ASV67551.1"/>
    <property type="molecule type" value="Genomic_DNA"/>
</dbReference>